<reference evidence="2 3" key="1">
    <citation type="journal article" date="2005" name="Genome Res.">
        <title>The Chlamydophila abortus genome sequence reveals an array of variable proteins that contribute to interspecies variation.</title>
        <authorList>
            <person name="Thomson N.R."/>
            <person name="Yeats C."/>
            <person name="Bell K."/>
            <person name="Holden M.T.G."/>
            <person name="Bentley S.D."/>
            <person name="Livingstone M."/>
            <person name="Cerdeno-Tarraga A.M."/>
            <person name="Harris B."/>
            <person name="Doggett J."/>
            <person name="Ormond D."/>
            <person name="Mungal K."/>
            <person name="Clarke K."/>
            <person name="Feltwell T."/>
            <person name="Hance Z."/>
            <person name="Sanders M."/>
            <person name="Quail M.A."/>
            <person name="Price C."/>
            <person name="Parkhill J."/>
            <person name="Longbottom D."/>
        </authorList>
    </citation>
    <scope>NUCLEOTIDE SEQUENCE [LARGE SCALE GENOMIC DNA]</scope>
    <source>
        <strain evidence="3">DSM 27085 / S26/3</strain>
    </source>
</reference>
<dbReference type="AlphaFoldDB" id="Q5L6T9"/>
<keyword evidence="1" id="KW-0472">Membrane</keyword>
<sequence>MKLPRICFGYVPKLAFMCTKEKGNVHYIPTARHAAKKVVSGIFAVLGTAAFSCSILAASMCQTFFPCIGLFILGILLFIVAYCQYGGAWTRIEIPKLRYRKPHVSSITEREYLSLLWKWRFLSPSVYCHQVNRNIYICEGTKDNLKKILEKRSAKKNGTILIQELDLDAIRHDQLETETQYQEVFQLPKAMLEGVKSFLRTSYSEDKIISASWPDHPPGPTPQEVLYTHIPGLRQGDEAYESASLLSVYTETYIEAFKAAIERVAVSRLVSREGICLLVSPLGVVKGLSPEALHATKTLSKTAFLQAVESLAMETVIPESKSRLRITIALVDPESVAPLRSVDTNVMFPSRESLSFSDFSPASSTWCHVI</sequence>
<evidence type="ECO:0000313" key="3">
    <source>
        <dbReference type="Proteomes" id="UP000001012"/>
    </source>
</evidence>
<gene>
    <name evidence="2" type="ordered locus">CAB174</name>
</gene>
<accession>Q5L6T9</accession>
<dbReference type="EMBL" id="CR848038">
    <property type="protein sequence ID" value="CAH63632.1"/>
    <property type="molecule type" value="Genomic_DNA"/>
</dbReference>
<feature type="transmembrane region" description="Helical" evidence="1">
    <location>
        <begin position="38"/>
        <end position="57"/>
    </location>
</feature>
<organism evidence="2 3">
    <name type="scientific">Chlamydia abortus (strain DSM 27085 / S26/3)</name>
    <name type="common">Chlamydophila abortus</name>
    <dbReference type="NCBI Taxonomy" id="218497"/>
    <lineage>
        <taxon>Bacteria</taxon>
        <taxon>Pseudomonadati</taxon>
        <taxon>Chlamydiota</taxon>
        <taxon>Chlamydiia</taxon>
        <taxon>Chlamydiales</taxon>
        <taxon>Chlamydiaceae</taxon>
        <taxon>Chlamydia/Chlamydophila group</taxon>
        <taxon>Chlamydia</taxon>
    </lineage>
</organism>
<dbReference type="RefSeq" id="WP_011096879.1">
    <property type="nucleotide sequence ID" value="NC_004552.2"/>
</dbReference>
<dbReference type="Proteomes" id="UP000001012">
    <property type="component" value="Chromosome"/>
</dbReference>
<evidence type="ECO:0000256" key="1">
    <source>
        <dbReference type="SAM" id="Phobius"/>
    </source>
</evidence>
<dbReference type="OrthoDB" id="17859at2"/>
<feature type="transmembrane region" description="Helical" evidence="1">
    <location>
        <begin position="63"/>
        <end position="83"/>
    </location>
</feature>
<keyword evidence="1" id="KW-1133">Transmembrane helix</keyword>
<evidence type="ECO:0000313" key="2">
    <source>
        <dbReference type="EMBL" id="CAH63632.1"/>
    </source>
</evidence>
<dbReference type="KEGG" id="cab:CAB174"/>
<proteinExistence type="predicted"/>
<protein>
    <submittedName>
        <fullName evidence="2">Conserved membrane protein</fullName>
    </submittedName>
</protein>
<keyword evidence="3" id="KW-1185">Reference proteome</keyword>
<name>Q5L6T9_CHLAB</name>
<keyword evidence="1" id="KW-0812">Transmembrane</keyword>
<dbReference type="HOGENOM" id="CLU_784580_0_0_0"/>